<gene>
    <name evidence="2" type="ORF">NDU88_010290</name>
</gene>
<proteinExistence type="predicted"/>
<comment type="caution">
    <text evidence="2">The sequence shown here is derived from an EMBL/GenBank/DDBJ whole genome shotgun (WGS) entry which is preliminary data.</text>
</comment>
<sequence length="155" mass="16691">MSEVPGGGGSTGPRSRSSGEALRGCRRSPQASRPSPVCLRGRRPSELQVRRGERGQARKPPGARCPPMSRKGRCASRVGSPAYSRPRLCYLPQASMSSSALPVRSEGSVRPPHVSVPFECRRSSACALLLVGGPSVHPWRRHPWSTTRRLAELGS</sequence>
<dbReference type="AlphaFoldDB" id="A0AAV7QZU0"/>
<name>A0AAV7QZU0_PLEWA</name>
<reference evidence="2" key="1">
    <citation type="journal article" date="2022" name="bioRxiv">
        <title>Sequencing and chromosome-scale assembly of the giantPleurodeles waltlgenome.</title>
        <authorList>
            <person name="Brown T."/>
            <person name="Elewa A."/>
            <person name="Iarovenko S."/>
            <person name="Subramanian E."/>
            <person name="Araus A.J."/>
            <person name="Petzold A."/>
            <person name="Susuki M."/>
            <person name="Suzuki K.-i.T."/>
            <person name="Hayashi T."/>
            <person name="Toyoda A."/>
            <person name="Oliveira C."/>
            <person name="Osipova E."/>
            <person name="Leigh N.D."/>
            <person name="Simon A."/>
            <person name="Yun M.H."/>
        </authorList>
    </citation>
    <scope>NUCLEOTIDE SEQUENCE</scope>
    <source>
        <strain evidence="2">20211129_DDA</strain>
        <tissue evidence="2">Liver</tissue>
    </source>
</reference>
<evidence type="ECO:0000313" key="2">
    <source>
        <dbReference type="EMBL" id="KAJ1143988.1"/>
    </source>
</evidence>
<feature type="compositionally biased region" description="Basic and acidic residues" evidence="1">
    <location>
        <begin position="43"/>
        <end position="56"/>
    </location>
</feature>
<protein>
    <submittedName>
        <fullName evidence="2">Uncharacterized protein</fullName>
    </submittedName>
</protein>
<evidence type="ECO:0000256" key="1">
    <source>
        <dbReference type="SAM" id="MobiDB-lite"/>
    </source>
</evidence>
<accession>A0AAV7QZU0</accession>
<dbReference type="Proteomes" id="UP001066276">
    <property type="component" value="Chromosome 6"/>
</dbReference>
<keyword evidence="3" id="KW-1185">Reference proteome</keyword>
<dbReference type="EMBL" id="JANPWB010000010">
    <property type="protein sequence ID" value="KAJ1143988.1"/>
    <property type="molecule type" value="Genomic_DNA"/>
</dbReference>
<evidence type="ECO:0000313" key="3">
    <source>
        <dbReference type="Proteomes" id="UP001066276"/>
    </source>
</evidence>
<feature type="compositionally biased region" description="Gly residues" evidence="1">
    <location>
        <begin position="1"/>
        <end position="11"/>
    </location>
</feature>
<organism evidence="2 3">
    <name type="scientific">Pleurodeles waltl</name>
    <name type="common">Iberian ribbed newt</name>
    <dbReference type="NCBI Taxonomy" id="8319"/>
    <lineage>
        <taxon>Eukaryota</taxon>
        <taxon>Metazoa</taxon>
        <taxon>Chordata</taxon>
        <taxon>Craniata</taxon>
        <taxon>Vertebrata</taxon>
        <taxon>Euteleostomi</taxon>
        <taxon>Amphibia</taxon>
        <taxon>Batrachia</taxon>
        <taxon>Caudata</taxon>
        <taxon>Salamandroidea</taxon>
        <taxon>Salamandridae</taxon>
        <taxon>Pleurodelinae</taxon>
        <taxon>Pleurodeles</taxon>
    </lineage>
</organism>
<feature type="region of interest" description="Disordered" evidence="1">
    <location>
        <begin position="1"/>
        <end position="83"/>
    </location>
</feature>